<name>A0A161HQK3_9MICO</name>
<proteinExistence type="inferred from homology"/>
<dbReference type="Gene3D" id="1.10.443.10">
    <property type="entry name" value="Intergrase catalytic core"/>
    <property type="match status" value="1"/>
</dbReference>
<dbReference type="InterPro" id="IPR013762">
    <property type="entry name" value="Integrase-like_cat_sf"/>
</dbReference>
<gene>
    <name evidence="5" type="ORF">I598_1924</name>
</gene>
<dbReference type="PATRIC" id="fig|1300344.3.peg.1932"/>
<dbReference type="EMBL" id="CP014209">
    <property type="protein sequence ID" value="ANC31472.1"/>
    <property type="molecule type" value="Genomic_DNA"/>
</dbReference>
<evidence type="ECO:0000256" key="1">
    <source>
        <dbReference type="ARBA" id="ARBA00008857"/>
    </source>
</evidence>
<dbReference type="PROSITE" id="PS51898">
    <property type="entry name" value="TYR_RECOMBINASE"/>
    <property type="match status" value="1"/>
</dbReference>
<dbReference type="InterPro" id="IPR053876">
    <property type="entry name" value="Phage_int_M"/>
</dbReference>
<dbReference type="AlphaFoldDB" id="A0A161HQK3"/>
<reference evidence="5 6" key="1">
    <citation type="submission" date="2016-01" db="EMBL/GenBank/DDBJ databases">
        <title>Complete genome sequence of a soil Actinobacterium, Isoptericola dokdonensis DS-3.</title>
        <authorList>
            <person name="Kwon S.-K."/>
            <person name="Kim J.F."/>
        </authorList>
    </citation>
    <scope>NUCLEOTIDE SEQUENCE [LARGE SCALE GENOMIC DNA]</scope>
    <source>
        <strain evidence="5 6">DS-3</strain>
    </source>
</reference>
<keyword evidence="3" id="KW-0233">DNA recombination</keyword>
<dbReference type="InterPro" id="IPR050090">
    <property type="entry name" value="Tyrosine_recombinase_XerCD"/>
</dbReference>
<evidence type="ECO:0000256" key="2">
    <source>
        <dbReference type="ARBA" id="ARBA00023125"/>
    </source>
</evidence>
<dbReference type="GO" id="GO:0015074">
    <property type="term" value="P:DNA integration"/>
    <property type="evidence" value="ECO:0007669"/>
    <property type="project" value="InterPro"/>
</dbReference>
<dbReference type="GO" id="GO:0003677">
    <property type="term" value="F:DNA binding"/>
    <property type="evidence" value="ECO:0007669"/>
    <property type="project" value="UniProtKB-KW"/>
</dbReference>
<dbReference type="OrthoDB" id="4326943at2"/>
<evidence type="ECO:0000259" key="4">
    <source>
        <dbReference type="PROSITE" id="PS51898"/>
    </source>
</evidence>
<evidence type="ECO:0000256" key="3">
    <source>
        <dbReference type="ARBA" id="ARBA00023172"/>
    </source>
</evidence>
<dbReference type="STRING" id="1300344.I598_1924"/>
<keyword evidence="6" id="KW-1185">Reference proteome</keyword>
<protein>
    <submittedName>
        <fullName evidence="5">Site-specific tyrosine recombinase XerC</fullName>
    </submittedName>
</protein>
<dbReference type="Gene3D" id="1.10.150.130">
    <property type="match status" value="1"/>
</dbReference>
<dbReference type="RefSeq" id="WP_068202765.1">
    <property type="nucleotide sequence ID" value="NZ_CP014209.1"/>
</dbReference>
<dbReference type="Proteomes" id="UP000076794">
    <property type="component" value="Chromosome"/>
</dbReference>
<dbReference type="CDD" id="cd01189">
    <property type="entry name" value="INT_ICEBs1_C_like"/>
    <property type="match status" value="1"/>
</dbReference>
<keyword evidence="2" id="KW-0238">DNA-binding</keyword>
<dbReference type="PANTHER" id="PTHR30349">
    <property type="entry name" value="PHAGE INTEGRASE-RELATED"/>
    <property type="match status" value="1"/>
</dbReference>
<dbReference type="KEGG" id="ido:I598_1924"/>
<dbReference type="SUPFAM" id="SSF56349">
    <property type="entry name" value="DNA breaking-rejoining enzymes"/>
    <property type="match status" value="1"/>
</dbReference>
<dbReference type="PANTHER" id="PTHR30349:SF64">
    <property type="entry name" value="PROPHAGE INTEGRASE INTD-RELATED"/>
    <property type="match status" value="1"/>
</dbReference>
<dbReference type="InterPro" id="IPR010998">
    <property type="entry name" value="Integrase_recombinase_N"/>
</dbReference>
<dbReference type="GO" id="GO:0006310">
    <property type="term" value="P:DNA recombination"/>
    <property type="evidence" value="ECO:0007669"/>
    <property type="project" value="UniProtKB-KW"/>
</dbReference>
<accession>A0A161HQK3</accession>
<evidence type="ECO:0000313" key="6">
    <source>
        <dbReference type="Proteomes" id="UP000076794"/>
    </source>
</evidence>
<dbReference type="Pfam" id="PF00589">
    <property type="entry name" value="Phage_integrase"/>
    <property type="match status" value="1"/>
</dbReference>
<sequence length="402" mass="44009">MSRGRPPLPIGTWGEISTRRLPSGAWQAKARYRDYDGRTRAVTRSGQTEAAAKRALRTDLAQRTPPVLDEISDRSRLSAVAEVWLAEVWAAVDAGDRSPTTASRYRQVWRVHVDPGLGERLMREMSVPAVDRFLKAVTAAHGAATAKLCRSVLAGVCGLAVRHGALTTNPTKDAGTIRVASKEPRALTPVEIARFRASARNYQAGGPQPDGRPRQGPPTTVGIADILDVLLATGARIGEVLALRWSDVDLGKEPTVRICGTLVHVDGQGWIRKPKTKTGEDRVLELPPFAVESLMRRRVEIVLPNVHDAVFPSTAGTWHDPNNIRTPWRKARDEAGLESWITPHSMRRTVATYLDGAADTRIAAQQLGDTEHTTRRHYIERDARGPAVRDLLQVLAVPPQAG</sequence>
<feature type="domain" description="Tyr recombinase" evidence="4">
    <location>
        <begin position="182"/>
        <end position="393"/>
    </location>
</feature>
<dbReference type="InterPro" id="IPR011010">
    <property type="entry name" value="DNA_brk_join_enz"/>
</dbReference>
<comment type="similarity">
    <text evidence="1">Belongs to the 'phage' integrase family.</text>
</comment>
<dbReference type="InterPro" id="IPR002104">
    <property type="entry name" value="Integrase_catalytic"/>
</dbReference>
<organism evidence="5 6">
    <name type="scientific">Isoptericola dokdonensis DS-3</name>
    <dbReference type="NCBI Taxonomy" id="1300344"/>
    <lineage>
        <taxon>Bacteria</taxon>
        <taxon>Bacillati</taxon>
        <taxon>Actinomycetota</taxon>
        <taxon>Actinomycetes</taxon>
        <taxon>Micrococcales</taxon>
        <taxon>Promicromonosporaceae</taxon>
        <taxon>Isoptericola</taxon>
    </lineage>
</organism>
<evidence type="ECO:0000313" key="5">
    <source>
        <dbReference type="EMBL" id="ANC31472.1"/>
    </source>
</evidence>
<dbReference type="Pfam" id="PF22022">
    <property type="entry name" value="Phage_int_M"/>
    <property type="match status" value="1"/>
</dbReference>